<name>A0AAV0ALZ2_PHAPC</name>
<organism evidence="2 3">
    <name type="scientific">Phakopsora pachyrhizi</name>
    <name type="common">Asian soybean rust disease fungus</name>
    <dbReference type="NCBI Taxonomy" id="170000"/>
    <lineage>
        <taxon>Eukaryota</taxon>
        <taxon>Fungi</taxon>
        <taxon>Dikarya</taxon>
        <taxon>Basidiomycota</taxon>
        <taxon>Pucciniomycotina</taxon>
        <taxon>Pucciniomycetes</taxon>
        <taxon>Pucciniales</taxon>
        <taxon>Phakopsoraceae</taxon>
        <taxon>Phakopsora</taxon>
    </lineage>
</organism>
<dbReference type="Proteomes" id="UP001153365">
    <property type="component" value="Unassembled WGS sequence"/>
</dbReference>
<comment type="caution">
    <text evidence="2">The sequence shown here is derived from an EMBL/GenBank/DDBJ whole genome shotgun (WGS) entry which is preliminary data.</text>
</comment>
<feature type="region of interest" description="Disordered" evidence="1">
    <location>
        <begin position="24"/>
        <end position="81"/>
    </location>
</feature>
<evidence type="ECO:0000313" key="3">
    <source>
        <dbReference type="Proteomes" id="UP001153365"/>
    </source>
</evidence>
<accession>A0AAV0ALZ2</accession>
<sequence>MLRRKPQSPWPCYLKIRSSPRLYFSSKPEPLVSTDSSPVENELNSEKSDSSSNSSTKDLKLPPYIPRPLGVSKPPSTDPLTKEEKLAKLVNEDARLEERKHLISEVSRGYYHDWNALRHNGNKLWTAPPSLIQEQCALYFPNISGIALSNKRTVHTTDLFAEKVSLLAVETTQMSEEHTRSYYQELTRMMAGEKNLQLVRLNIQENPLKSWLVSLFLNNLRKSVPAHQHSKYLISNQNLEYIREPLGMVNQLLGYVYLVDWNRKVRWAGCGFATAAEMRGLFGGTRALLKRYLEK</sequence>
<dbReference type="GO" id="GO:0005743">
    <property type="term" value="C:mitochondrial inner membrane"/>
    <property type="evidence" value="ECO:0007669"/>
    <property type="project" value="TreeGrafter"/>
</dbReference>
<protein>
    <submittedName>
        <fullName evidence="2">ATPase assembly factor ATP10</fullName>
    </submittedName>
</protein>
<dbReference type="AlphaFoldDB" id="A0AAV0ALZ2"/>
<proteinExistence type="predicted"/>
<dbReference type="PANTHER" id="PTHR28106:SF1">
    <property type="entry name" value="MITOCHONDRIAL ATPASE COMPLEX SUBUNIT ATP10"/>
    <property type="match status" value="1"/>
</dbReference>
<evidence type="ECO:0000256" key="1">
    <source>
        <dbReference type="SAM" id="MobiDB-lite"/>
    </source>
</evidence>
<dbReference type="InterPro" id="IPR007849">
    <property type="entry name" value="ATP10"/>
</dbReference>
<dbReference type="Pfam" id="PF05176">
    <property type="entry name" value="ATP-synt_10"/>
    <property type="match status" value="1"/>
</dbReference>
<dbReference type="GO" id="GO:0033615">
    <property type="term" value="P:mitochondrial proton-transporting ATP synthase complex assembly"/>
    <property type="evidence" value="ECO:0007669"/>
    <property type="project" value="TreeGrafter"/>
</dbReference>
<keyword evidence="3" id="KW-1185">Reference proteome</keyword>
<evidence type="ECO:0000313" key="2">
    <source>
        <dbReference type="EMBL" id="CAH7668057.1"/>
    </source>
</evidence>
<dbReference type="EMBL" id="CALTRL010000430">
    <property type="protein sequence ID" value="CAH7668057.1"/>
    <property type="molecule type" value="Genomic_DNA"/>
</dbReference>
<reference evidence="2" key="1">
    <citation type="submission" date="2022-06" db="EMBL/GenBank/DDBJ databases">
        <authorList>
            <consortium name="SYNGENTA / RWTH Aachen University"/>
        </authorList>
    </citation>
    <scope>NUCLEOTIDE SEQUENCE</scope>
</reference>
<dbReference type="PANTHER" id="PTHR28106">
    <property type="entry name" value="MITOCHONDRIAL ATPASE COMPLEX SUBUNIT ATP10"/>
    <property type="match status" value="1"/>
</dbReference>
<gene>
    <name evidence="2" type="ORF">PPACK8108_LOCUS2526</name>
</gene>